<dbReference type="InterPro" id="IPR049874">
    <property type="entry name" value="ROK_cs"/>
</dbReference>
<dbReference type="EC" id="2.7.1.2" evidence="2"/>
<accession>A0A1V6M3A0</accession>
<dbReference type="NCBIfam" id="TIGR00744">
    <property type="entry name" value="ROK_glcA_fam"/>
    <property type="match status" value="1"/>
</dbReference>
<dbReference type="Proteomes" id="UP000242219">
    <property type="component" value="Unassembled WGS sequence"/>
</dbReference>
<evidence type="ECO:0000256" key="3">
    <source>
        <dbReference type="ARBA" id="ARBA00014701"/>
    </source>
</evidence>
<gene>
    <name evidence="9" type="ORF">BIY37_00885</name>
</gene>
<evidence type="ECO:0000256" key="1">
    <source>
        <dbReference type="ARBA" id="ARBA00006479"/>
    </source>
</evidence>
<protein>
    <recommendedName>
        <fullName evidence="3">Glucokinase</fullName>
        <ecNumber evidence="2">2.7.1.2</ecNumber>
    </recommendedName>
    <alternativeName>
        <fullName evidence="8">Glucose kinase</fullName>
    </alternativeName>
</protein>
<reference evidence="9 10" key="1">
    <citation type="journal article" date="2016" name="Genome Announc.">
        <title>Draft Genome Sequence of the Anaerobic Ammonium-Oxidizing Bacterium 'Candidatus Brocadia sp. 40'.</title>
        <authorList>
            <person name="Ali M."/>
            <person name="Haroon M.F."/>
            <person name="Narita Y."/>
            <person name="Zhang L."/>
            <person name="Rangel Shaw D."/>
            <person name="Okabe S."/>
            <person name="Saikaly P.E."/>
        </authorList>
    </citation>
    <scope>NUCLEOTIDE SEQUENCE [LARGE SCALE GENOMIC DNA]</scope>
    <source>
        <strain evidence="9 10">40</strain>
    </source>
</reference>
<proteinExistence type="inferred from homology"/>
<evidence type="ECO:0000256" key="4">
    <source>
        <dbReference type="ARBA" id="ARBA00022679"/>
    </source>
</evidence>
<evidence type="ECO:0000256" key="7">
    <source>
        <dbReference type="ARBA" id="ARBA00022840"/>
    </source>
</evidence>
<evidence type="ECO:0000256" key="2">
    <source>
        <dbReference type="ARBA" id="ARBA00012323"/>
    </source>
</evidence>
<evidence type="ECO:0000256" key="5">
    <source>
        <dbReference type="ARBA" id="ARBA00022741"/>
    </source>
</evidence>
<comment type="similarity">
    <text evidence="1">Belongs to the ROK (NagC/XylR) family.</text>
</comment>
<dbReference type="SUPFAM" id="SSF53067">
    <property type="entry name" value="Actin-like ATPase domain"/>
    <property type="match status" value="1"/>
</dbReference>
<dbReference type="GO" id="GO:0006096">
    <property type="term" value="P:glycolytic process"/>
    <property type="evidence" value="ECO:0007669"/>
    <property type="project" value="InterPro"/>
</dbReference>
<dbReference type="PANTHER" id="PTHR18964">
    <property type="entry name" value="ROK (REPRESSOR, ORF, KINASE) FAMILY"/>
    <property type="match status" value="1"/>
</dbReference>
<dbReference type="GO" id="GO:0004340">
    <property type="term" value="F:glucokinase activity"/>
    <property type="evidence" value="ECO:0007669"/>
    <property type="project" value="UniProtKB-EC"/>
</dbReference>
<evidence type="ECO:0000256" key="6">
    <source>
        <dbReference type="ARBA" id="ARBA00022777"/>
    </source>
</evidence>
<organism evidence="9 10">
    <name type="scientific">Candidatus Brocadia sapporoensis</name>
    <dbReference type="NCBI Taxonomy" id="392547"/>
    <lineage>
        <taxon>Bacteria</taxon>
        <taxon>Pseudomonadati</taxon>
        <taxon>Planctomycetota</taxon>
        <taxon>Candidatus Brocadiia</taxon>
        <taxon>Candidatus Brocadiales</taxon>
        <taxon>Candidatus Brocadiaceae</taxon>
        <taxon>Candidatus Brocadia</taxon>
    </lineage>
</organism>
<dbReference type="InterPro" id="IPR000600">
    <property type="entry name" value="ROK"/>
</dbReference>
<keyword evidence="5" id="KW-0547">Nucleotide-binding</keyword>
<dbReference type="InterPro" id="IPR004654">
    <property type="entry name" value="ROK_glcA"/>
</dbReference>
<evidence type="ECO:0000313" key="9">
    <source>
        <dbReference type="EMBL" id="OQD46868.1"/>
    </source>
</evidence>
<dbReference type="Pfam" id="PF00480">
    <property type="entry name" value="ROK"/>
    <property type="match status" value="1"/>
</dbReference>
<keyword evidence="10" id="KW-1185">Reference proteome</keyword>
<sequence length="321" mass="33933">MLLSNWIVGIDLGGTNLKAGIVDTDGGVLHRLSTKTDSDSDTQTISNQILELIAETIRGAQIKESDILGIGLGSPGLVDKAGETILFSPNLPRWRNIPIKHIVSERFSKPCVLENDANAAAWGEKWVGAGKKVKSLVMLTLGTGVGGGIVIDNKLWRGANNVAAEIGHMVIQIDGPLCNCGNRGCVEVFASATGMVRRFKELLDNGALSSLKGSGEITARMINDAAIQGDKVSLDVIEETGRYLGITLTNIMHVLNPEMIVLAGGMAGAGELLMGPIRRVTTQRAFEASYQDTKIVFSELGNDAGIIGAAGCLLKELEISA</sequence>
<name>A0A1V6M3A0_9BACT</name>
<keyword evidence="4" id="KW-0808">Transferase</keyword>
<dbReference type="AlphaFoldDB" id="A0A1V6M3A0"/>
<evidence type="ECO:0000313" key="10">
    <source>
        <dbReference type="Proteomes" id="UP000242219"/>
    </source>
</evidence>
<dbReference type="GO" id="GO:0005524">
    <property type="term" value="F:ATP binding"/>
    <property type="evidence" value="ECO:0007669"/>
    <property type="project" value="UniProtKB-KW"/>
</dbReference>
<comment type="caution">
    <text evidence="9">The sequence shown here is derived from an EMBL/GenBank/DDBJ whole genome shotgun (WGS) entry which is preliminary data.</text>
</comment>
<keyword evidence="7" id="KW-0067">ATP-binding</keyword>
<dbReference type="InterPro" id="IPR043129">
    <property type="entry name" value="ATPase_NBD"/>
</dbReference>
<dbReference type="PANTHER" id="PTHR18964:SF149">
    <property type="entry name" value="BIFUNCTIONAL UDP-N-ACETYLGLUCOSAMINE 2-EPIMERASE_N-ACETYLMANNOSAMINE KINASE"/>
    <property type="match status" value="1"/>
</dbReference>
<dbReference type="EMBL" id="MJUW02000018">
    <property type="protein sequence ID" value="OQD46868.1"/>
    <property type="molecule type" value="Genomic_DNA"/>
</dbReference>
<dbReference type="GO" id="GO:0005737">
    <property type="term" value="C:cytoplasm"/>
    <property type="evidence" value="ECO:0007669"/>
    <property type="project" value="InterPro"/>
</dbReference>
<dbReference type="Gene3D" id="3.30.420.40">
    <property type="match status" value="2"/>
</dbReference>
<keyword evidence="6" id="KW-0418">Kinase</keyword>
<evidence type="ECO:0000256" key="8">
    <source>
        <dbReference type="ARBA" id="ARBA00032386"/>
    </source>
</evidence>
<dbReference type="PROSITE" id="PS01125">
    <property type="entry name" value="ROK"/>
    <property type="match status" value="1"/>
</dbReference>